<name>A0A3N4LK40_9PEZI</name>
<keyword evidence="3" id="KW-1185">Reference proteome</keyword>
<feature type="region of interest" description="Disordered" evidence="1">
    <location>
        <begin position="158"/>
        <end position="224"/>
    </location>
</feature>
<feature type="compositionally biased region" description="Basic and acidic residues" evidence="1">
    <location>
        <begin position="177"/>
        <end position="194"/>
    </location>
</feature>
<reference evidence="2 3" key="1">
    <citation type="journal article" date="2018" name="Nat. Ecol. Evol.">
        <title>Pezizomycetes genomes reveal the molecular basis of ectomycorrhizal truffle lifestyle.</title>
        <authorList>
            <person name="Murat C."/>
            <person name="Payen T."/>
            <person name="Noel B."/>
            <person name="Kuo A."/>
            <person name="Morin E."/>
            <person name="Chen J."/>
            <person name="Kohler A."/>
            <person name="Krizsan K."/>
            <person name="Balestrini R."/>
            <person name="Da Silva C."/>
            <person name="Montanini B."/>
            <person name="Hainaut M."/>
            <person name="Levati E."/>
            <person name="Barry K.W."/>
            <person name="Belfiori B."/>
            <person name="Cichocki N."/>
            <person name="Clum A."/>
            <person name="Dockter R.B."/>
            <person name="Fauchery L."/>
            <person name="Guy J."/>
            <person name="Iotti M."/>
            <person name="Le Tacon F."/>
            <person name="Lindquist E.A."/>
            <person name="Lipzen A."/>
            <person name="Malagnac F."/>
            <person name="Mello A."/>
            <person name="Molinier V."/>
            <person name="Miyauchi S."/>
            <person name="Poulain J."/>
            <person name="Riccioni C."/>
            <person name="Rubini A."/>
            <person name="Sitrit Y."/>
            <person name="Splivallo R."/>
            <person name="Traeger S."/>
            <person name="Wang M."/>
            <person name="Zifcakova L."/>
            <person name="Wipf D."/>
            <person name="Zambonelli A."/>
            <person name="Paolocci F."/>
            <person name="Nowrousian M."/>
            <person name="Ottonello S."/>
            <person name="Baldrian P."/>
            <person name="Spatafora J.W."/>
            <person name="Henrissat B."/>
            <person name="Nagy L.G."/>
            <person name="Aury J.M."/>
            <person name="Wincker P."/>
            <person name="Grigoriev I.V."/>
            <person name="Bonfante P."/>
            <person name="Martin F.M."/>
        </authorList>
    </citation>
    <scope>NUCLEOTIDE SEQUENCE [LARGE SCALE GENOMIC DNA]</scope>
    <source>
        <strain evidence="2 3">ATCC MYA-4762</strain>
    </source>
</reference>
<protein>
    <submittedName>
        <fullName evidence="2">Uncharacterized protein</fullName>
    </submittedName>
</protein>
<gene>
    <name evidence="2" type="ORF">L211DRAFT_869498</name>
</gene>
<feature type="compositionally biased region" description="Gly residues" evidence="1">
    <location>
        <begin position="110"/>
        <end position="124"/>
    </location>
</feature>
<proteinExistence type="predicted"/>
<evidence type="ECO:0000313" key="2">
    <source>
        <dbReference type="EMBL" id="RPB22088.1"/>
    </source>
</evidence>
<accession>A0A3N4LK40</accession>
<feature type="compositionally biased region" description="Acidic residues" evidence="1">
    <location>
        <begin position="195"/>
        <end position="206"/>
    </location>
</feature>
<evidence type="ECO:0000313" key="3">
    <source>
        <dbReference type="Proteomes" id="UP000267821"/>
    </source>
</evidence>
<organism evidence="2 3">
    <name type="scientific">Terfezia boudieri ATCC MYA-4762</name>
    <dbReference type="NCBI Taxonomy" id="1051890"/>
    <lineage>
        <taxon>Eukaryota</taxon>
        <taxon>Fungi</taxon>
        <taxon>Dikarya</taxon>
        <taxon>Ascomycota</taxon>
        <taxon>Pezizomycotina</taxon>
        <taxon>Pezizomycetes</taxon>
        <taxon>Pezizales</taxon>
        <taxon>Pezizaceae</taxon>
        <taxon>Terfezia</taxon>
    </lineage>
</organism>
<sequence length="253" mass="27751">MEVWANHLGNYVGKKAYNLRLNTPTVVLDNTYELNADPSGNKSTHVYPETSIQWLGARGVTGYQELTANFVFQYRDPTDVPNISLPTETPSPAPGPGGHDTPAPVPAPGPGGRETGDSDGGSPAGGAHVLVASSRSMLEEASLDPDICTADLNPEKLISPELGLFPPRKTSSSDPNMKPDPEPKTIKWRHGQDKVEEDQEMEEENGDSGGEDRRSSWKRIHEPRTEMEVVEAIRENSEVLEELAELKKEERSW</sequence>
<dbReference type="EMBL" id="ML121554">
    <property type="protein sequence ID" value="RPB22088.1"/>
    <property type="molecule type" value="Genomic_DNA"/>
</dbReference>
<feature type="compositionally biased region" description="Basic and acidic residues" evidence="1">
    <location>
        <begin position="210"/>
        <end position="224"/>
    </location>
</feature>
<dbReference type="Proteomes" id="UP000267821">
    <property type="component" value="Unassembled WGS sequence"/>
</dbReference>
<dbReference type="AlphaFoldDB" id="A0A3N4LK40"/>
<dbReference type="InParanoid" id="A0A3N4LK40"/>
<feature type="region of interest" description="Disordered" evidence="1">
    <location>
        <begin position="81"/>
        <end position="127"/>
    </location>
</feature>
<evidence type="ECO:0000256" key="1">
    <source>
        <dbReference type="SAM" id="MobiDB-lite"/>
    </source>
</evidence>